<dbReference type="InterPro" id="IPR011335">
    <property type="entry name" value="Restrct_endonuc-II-like"/>
</dbReference>
<keyword evidence="3" id="KW-1185">Reference proteome</keyword>
<keyword evidence="2" id="KW-0255">Endonuclease</keyword>
<dbReference type="EMBL" id="VBTY01000093">
    <property type="protein sequence ID" value="MDG3495317.1"/>
    <property type="molecule type" value="Genomic_DNA"/>
</dbReference>
<evidence type="ECO:0000313" key="3">
    <source>
        <dbReference type="Proteomes" id="UP001152872"/>
    </source>
</evidence>
<protein>
    <submittedName>
        <fullName evidence="2">Uma2 family endonuclease</fullName>
    </submittedName>
</protein>
<evidence type="ECO:0000313" key="2">
    <source>
        <dbReference type="EMBL" id="MDG3495317.1"/>
    </source>
</evidence>
<keyword evidence="2" id="KW-0378">Hydrolase</keyword>
<dbReference type="InterPro" id="IPR008538">
    <property type="entry name" value="Uma2"/>
</dbReference>
<proteinExistence type="predicted"/>
<evidence type="ECO:0000259" key="1">
    <source>
        <dbReference type="Pfam" id="PF05685"/>
    </source>
</evidence>
<dbReference type="Gene3D" id="3.90.1570.10">
    <property type="entry name" value="tt1808, chain A"/>
    <property type="match status" value="1"/>
</dbReference>
<dbReference type="GO" id="GO:0004519">
    <property type="term" value="F:endonuclease activity"/>
    <property type="evidence" value="ECO:0007669"/>
    <property type="project" value="UniProtKB-KW"/>
</dbReference>
<sequence>MAVTTTRKITFEEYLTYDDGTDKRYDFNAGELIEVTPATVLHNDVMMFLAFFLQSAVQQYQLPYCVRVNSTEIFNGKRTRRPDVLVMTLEQKRGLGNQPDMLYEPCLLAIEIVSPTCRTVDTVEKREEYAQFGIPEYWIIDFLLGTFSVLNLVNGTYIEKVYRENEQVISNVFPKLNLSMNQVMASI</sequence>
<keyword evidence="2" id="KW-0540">Nuclease</keyword>
<dbReference type="PANTHER" id="PTHR34107">
    <property type="entry name" value="SLL0198 PROTEIN-RELATED"/>
    <property type="match status" value="1"/>
</dbReference>
<dbReference type="RefSeq" id="WP_009627436.1">
    <property type="nucleotide sequence ID" value="NZ_VBTY01000093.1"/>
</dbReference>
<accession>A0A9X4M8E3</accession>
<dbReference type="SUPFAM" id="SSF52980">
    <property type="entry name" value="Restriction endonuclease-like"/>
    <property type="match status" value="1"/>
</dbReference>
<dbReference type="Proteomes" id="UP001152872">
    <property type="component" value="Unassembled WGS sequence"/>
</dbReference>
<dbReference type="CDD" id="cd06260">
    <property type="entry name" value="DUF820-like"/>
    <property type="match status" value="1"/>
</dbReference>
<comment type="caution">
    <text evidence="2">The sequence shown here is derived from an EMBL/GenBank/DDBJ whole genome shotgun (WGS) entry which is preliminary data.</text>
</comment>
<name>A0A9X4M8E3_9CYAN</name>
<dbReference type="Pfam" id="PF05685">
    <property type="entry name" value="Uma2"/>
    <property type="match status" value="1"/>
</dbReference>
<feature type="domain" description="Putative restriction endonuclease" evidence="1">
    <location>
        <begin position="11"/>
        <end position="180"/>
    </location>
</feature>
<dbReference type="InterPro" id="IPR012296">
    <property type="entry name" value="Nuclease_put_TT1808"/>
</dbReference>
<reference evidence="2" key="1">
    <citation type="submission" date="2019-05" db="EMBL/GenBank/DDBJ databases">
        <title>Whole genome sequencing of Pseudanabaena catenata USMAC16.</title>
        <authorList>
            <person name="Khan Z."/>
            <person name="Omar W.M."/>
            <person name="Convey P."/>
            <person name="Merican F."/>
            <person name="Najimudin N."/>
        </authorList>
    </citation>
    <scope>NUCLEOTIDE SEQUENCE</scope>
    <source>
        <strain evidence="2">USMAC16</strain>
    </source>
</reference>
<organism evidence="2 3">
    <name type="scientific">Pseudanabaena catenata USMAC16</name>
    <dbReference type="NCBI Taxonomy" id="1855837"/>
    <lineage>
        <taxon>Bacteria</taxon>
        <taxon>Bacillati</taxon>
        <taxon>Cyanobacteriota</taxon>
        <taxon>Cyanophyceae</taxon>
        <taxon>Pseudanabaenales</taxon>
        <taxon>Pseudanabaenaceae</taxon>
        <taxon>Pseudanabaena</taxon>
    </lineage>
</organism>
<gene>
    <name evidence="2" type="ORF">FEV09_12175</name>
</gene>
<dbReference type="PANTHER" id="PTHR34107:SF2">
    <property type="entry name" value="SLL0888 PROTEIN"/>
    <property type="match status" value="1"/>
</dbReference>
<dbReference type="AlphaFoldDB" id="A0A9X4M8E3"/>